<evidence type="ECO:0000259" key="3">
    <source>
        <dbReference type="PROSITE" id="PS50198"/>
    </source>
</evidence>
<sequence length="291" mass="31970">MMKHLHPLLMLVFAGLSLADEPLGRLGSIELTADDLRASIQSLSEGQIASLRADPALLEQIARTSLVQKLILQEATEKKWPEQPHIAARVERARQSVITESYLESIAEPPKDYPSESEVKSAYEASRESLRVPQSFRLAQIFIAEAPGASQKLAKAQELLAGKDADFAKIAADHSQEPTSASRGGEIGWLTETQIEAALLPQVSDLKLFAVSGPVKLKDGWHILKLLDARAPHTPTLEQARPQIVKQLRQEKLRTNSQAYLASLLRQHALELNTSALTQALPREPAPDSRP</sequence>
<dbReference type="OrthoDB" id="9812372at2"/>
<dbReference type="PANTHER" id="PTHR47245:SF3">
    <property type="entry name" value="PEPTIDYL-PROLYL CIS-TRANS ISOMERASE, PPIC-TYPE-RELATED"/>
    <property type="match status" value="1"/>
</dbReference>
<gene>
    <name evidence="4" type="ORF">BGE01nite_36220</name>
</gene>
<keyword evidence="1" id="KW-0697">Rotamase</keyword>
<dbReference type="PROSITE" id="PS50198">
    <property type="entry name" value="PPIC_PPIASE_2"/>
    <property type="match status" value="1"/>
</dbReference>
<dbReference type="InterPro" id="IPR046357">
    <property type="entry name" value="PPIase_dom_sf"/>
</dbReference>
<protein>
    <submittedName>
        <fullName evidence="4">Peptidylprolyl isomerase</fullName>
    </submittedName>
</protein>
<evidence type="ECO:0000256" key="1">
    <source>
        <dbReference type="PROSITE-ProRule" id="PRU00278"/>
    </source>
</evidence>
<dbReference type="Pfam" id="PF13145">
    <property type="entry name" value="Rotamase_2"/>
    <property type="match status" value="1"/>
</dbReference>
<reference evidence="4 5" key="1">
    <citation type="submission" date="2019-07" db="EMBL/GenBank/DDBJ databases">
        <title>Whole genome shotgun sequence of Brevifollis gellanilyticus NBRC 108608.</title>
        <authorList>
            <person name="Hosoyama A."/>
            <person name="Uohara A."/>
            <person name="Ohji S."/>
            <person name="Ichikawa N."/>
        </authorList>
    </citation>
    <scope>NUCLEOTIDE SEQUENCE [LARGE SCALE GENOMIC DNA]</scope>
    <source>
        <strain evidence="4 5">NBRC 108608</strain>
    </source>
</reference>
<dbReference type="SUPFAM" id="SSF54534">
    <property type="entry name" value="FKBP-like"/>
    <property type="match status" value="1"/>
</dbReference>
<evidence type="ECO:0000313" key="4">
    <source>
        <dbReference type="EMBL" id="GEP44331.1"/>
    </source>
</evidence>
<dbReference type="PANTHER" id="PTHR47245">
    <property type="entry name" value="PEPTIDYLPROLYL ISOMERASE"/>
    <property type="match status" value="1"/>
</dbReference>
<dbReference type="SUPFAM" id="SSF109998">
    <property type="entry name" value="Triger factor/SurA peptide-binding domain-like"/>
    <property type="match status" value="1"/>
</dbReference>
<feature type="domain" description="PpiC" evidence="3">
    <location>
        <begin position="133"/>
        <end position="228"/>
    </location>
</feature>
<comment type="caution">
    <text evidence="4">The sequence shown here is derived from an EMBL/GenBank/DDBJ whole genome shotgun (WGS) entry which is preliminary data.</text>
</comment>
<dbReference type="AlphaFoldDB" id="A0A512MD82"/>
<accession>A0A512MD82</accession>
<feature type="chain" id="PRO_5022058671" evidence="2">
    <location>
        <begin position="20"/>
        <end position="291"/>
    </location>
</feature>
<dbReference type="InterPro" id="IPR050245">
    <property type="entry name" value="PrsA_foldase"/>
</dbReference>
<name>A0A512MD82_9BACT</name>
<dbReference type="InterPro" id="IPR000297">
    <property type="entry name" value="PPIase_PpiC"/>
</dbReference>
<organism evidence="4 5">
    <name type="scientific">Brevifollis gellanilyticus</name>
    <dbReference type="NCBI Taxonomy" id="748831"/>
    <lineage>
        <taxon>Bacteria</taxon>
        <taxon>Pseudomonadati</taxon>
        <taxon>Verrucomicrobiota</taxon>
        <taxon>Verrucomicrobiia</taxon>
        <taxon>Verrucomicrobiales</taxon>
        <taxon>Verrucomicrobiaceae</taxon>
    </lineage>
</organism>
<dbReference type="Gene3D" id="3.10.50.40">
    <property type="match status" value="1"/>
</dbReference>
<dbReference type="Proteomes" id="UP000321577">
    <property type="component" value="Unassembled WGS sequence"/>
</dbReference>
<feature type="signal peptide" evidence="2">
    <location>
        <begin position="1"/>
        <end position="19"/>
    </location>
</feature>
<evidence type="ECO:0000256" key="2">
    <source>
        <dbReference type="SAM" id="SignalP"/>
    </source>
</evidence>
<keyword evidence="1 4" id="KW-0413">Isomerase</keyword>
<dbReference type="RefSeq" id="WP_146852169.1">
    <property type="nucleotide sequence ID" value="NZ_BKAG01000028.1"/>
</dbReference>
<keyword evidence="2" id="KW-0732">Signal</keyword>
<dbReference type="GO" id="GO:0003755">
    <property type="term" value="F:peptidyl-prolyl cis-trans isomerase activity"/>
    <property type="evidence" value="ECO:0007669"/>
    <property type="project" value="UniProtKB-KW"/>
</dbReference>
<dbReference type="EMBL" id="BKAG01000028">
    <property type="protein sequence ID" value="GEP44331.1"/>
    <property type="molecule type" value="Genomic_DNA"/>
</dbReference>
<keyword evidence="5" id="KW-1185">Reference proteome</keyword>
<evidence type="ECO:0000313" key="5">
    <source>
        <dbReference type="Proteomes" id="UP000321577"/>
    </source>
</evidence>
<dbReference type="InterPro" id="IPR027304">
    <property type="entry name" value="Trigger_fact/SurA_dom_sf"/>
</dbReference>
<proteinExistence type="predicted"/>